<evidence type="ECO:0000259" key="9">
    <source>
        <dbReference type="PROSITE" id="PS50989"/>
    </source>
</evidence>
<feature type="domain" description="CoA carboxyltransferase N-terminal" evidence="8">
    <location>
        <begin position="42"/>
        <end position="308"/>
    </location>
</feature>
<evidence type="ECO:0000256" key="3">
    <source>
        <dbReference type="ARBA" id="ARBA00038567"/>
    </source>
</evidence>
<dbReference type="STRING" id="1344416.A0A139ABW6"/>
<dbReference type="InterPro" id="IPR011762">
    <property type="entry name" value="COA_CT_N"/>
</dbReference>
<dbReference type="InterPro" id="IPR011763">
    <property type="entry name" value="COA_CT_C"/>
</dbReference>
<dbReference type="GO" id="GO:0006552">
    <property type="term" value="P:L-leucine catabolic process"/>
    <property type="evidence" value="ECO:0007669"/>
    <property type="project" value="UniProtKB-UniPathway"/>
</dbReference>
<dbReference type="InterPro" id="IPR051047">
    <property type="entry name" value="AccD/PCCB"/>
</dbReference>
<name>A0A139ABW6_GONPJ</name>
<comment type="subunit">
    <text evidence="3">The holoenzyme is a dodecamer composed of 6 PCCA/alpha subunits and 6 PCCB/beta subunits.</text>
</comment>
<evidence type="ECO:0000256" key="5">
    <source>
        <dbReference type="ARBA" id="ARBA00042797"/>
    </source>
</evidence>
<dbReference type="InterPro" id="IPR034733">
    <property type="entry name" value="AcCoA_carboxyl_beta"/>
</dbReference>
<dbReference type="GO" id="GO:0004658">
    <property type="term" value="F:propionyl-CoA carboxylase activity"/>
    <property type="evidence" value="ECO:0007669"/>
    <property type="project" value="UniProtKB-EC"/>
</dbReference>
<evidence type="ECO:0000256" key="6">
    <source>
        <dbReference type="ARBA" id="ARBA00048208"/>
    </source>
</evidence>
<organism evidence="10 11">
    <name type="scientific">Gonapodya prolifera (strain JEL478)</name>
    <name type="common">Monoblepharis prolifera</name>
    <dbReference type="NCBI Taxonomy" id="1344416"/>
    <lineage>
        <taxon>Eukaryota</taxon>
        <taxon>Fungi</taxon>
        <taxon>Fungi incertae sedis</taxon>
        <taxon>Chytridiomycota</taxon>
        <taxon>Chytridiomycota incertae sedis</taxon>
        <taxon>Monoblepharidomycetes</taxon>
        <taxon>Monoblepharidales</taxon>
        <taxon>Gonapodyaceae</taxon>
        <taxon>Gonapodya</taxon>
    </lineage>
</organism>
<reference evidence="10 11" key="1">
    <citation type="journal article" date="2015" name="Genome Biol. Evol.">
        <title>Phylogenomic analyses indicate that early fungi evolved digesting cell walls of algal ancestors of land plants.</title>
        <authorList>
            <person name="Chang Y."/>
            <person name="Wang S."/>
            <person name="Sekimoto S."/>
            <person name="Aerts A.L."/>
            <person name="Choi C."/>
            <person name="Clum A."/>
            <person name="LaButti K.M."/>
            <person name="Lindquist E.A."/>
            <person name="Yee Ngan C."/>
            <person name="Ohm R.A."/>
            <person name="Salamov A.A."/>
            <person name="Grigoriev I.V."/>
            <person name="Spatafora J.W."/>
            <person name="Berbee M.L."/>
        </authorList>
    </citation>
    <scope>NUCLEOTIDE SEQUENCE [LARGE SCALE GENOMIC DNA]</scope>
    <source>
        <strain evidence="10 11">JEL478</strain>
    </source>
</reference>
<accession>A0A139ABW6</accession>
<evidence type="ECO:0000256" key="2">
    <source>
        <dbReference type="ARBA" id="ARBA00013050"/>
    </source>
</evidence>
<dbReference type="OrthoDB" id="439921at2759"/>
<evidence type="ECO:0000313" key="11">
    <source>
        <dbReference type="Proteomes" id="UP000070544"/>
    </source>
</evidence>
<dbReference type="PROSITE" id="PS50989">
    <property type="entry name" value="COA_CT_CTER"/>
    <property type="match status" value="1"/>
</dbReference>
<evidence type="ECO:0000256" key="1">
    <source>
        <dbReference type="ARBA" id="ARBA00005060"/>
    </source>
</evidence>
<comment type="catalytic activity">
    <reaction evidence="7">
        <text>propanoyl-CoA + hydrogencarbonate + ATP = (S)-methylmalonyl-CoA + ADP + phosphate + H(+)</text>
        <dbReference type="Rhea" id="RHEA:23720"/>
        <dbReference type="ChEBI" id="CHEBI:15378"/>
        <dbReference type="ChEBI" id="CHEBI:17544"/>
        <dbReference type="ChEBI" id="CHEBI:30616"/>
        <dbReference type="ChEBI" id="CHEBI:43474"/>
        <dbReference type="ChEBI" id="CHEBI:57327"/>
        <dbReference type="ChEBI" id="CHEBI:57392"/>
        <dbReference type="ChEBI" id="CHEBI:456216"/>
        <dbReference type="EC" id="6.4.1.3"/>
    </reaction>
    <physiologicalReaction direction="left-to-right" evidence="7">
        <dbReference type="Rhea" id="RHEA:23721"/>
    </physiologicalReaction>
</comment>
<dbReference type="PANTHER" id="PTHR43842:SF2">
    <property type="entry name" value="PROPIONYL-COA CARBOXYLASE BETA CHAIN, MITOCHONDRIAL"/>
    <property type="match status" value="1"/>
</dbReference>
<keyword evidence="11" id="KW-1185">Reference proteome</keyword>
<evidence type="ECO:0000256" key="7">
    <source>
        <dbReference type="ARBA" id="ARBA00049495"/>
    </source>
</evidence>
<dbReference type="AlphaFoldDB" id="A0A139ABW6"/>
<dbReference type="Proteomes" id="UP000070544">
    <property type="component" value="Unassembled WGS sequence"/>
</dbReference>
<dbReference type="Gene3D" id="3.90.226.10">
    <property type="entry name" value="2-enoyl-CoA Hydratase, Chain A, domain 1"/>
    <property type="match status" value="2"/>
</dbReference>
<dbReference type="PROSITE" id="PS50980">
    <property type="entry name" value="COA_CT_NTER"/>
    <property type="match status" value="1"/>
</dbReference>
<protein>
    <recommendedName>
        <fullName evidence="4">Propionyl-CoA carboxylase beta chain, mitochondrial</fullName>
        <ecNumber evidence="2">6.4.1.3</ecNumber>
    </recommendedName>
    <alternativeName>
        <fullName evidence="5">Propanoyl-CoA:carbon dioxide ligase subunit beta</fullName>
    </alternativeName>
</protein>
<dbReference type="Pfam" id="PF01039">
    <property type="entry name" value="Carboxyl_trans"/>
    <property type="match status" value="1"/>
</dbReference>
<dbReference type="PANTHER" id="PTHR43842">
    <property type="entry name" value="PROPIONYL-COA CARBOXYLASE BETA CHAIN"/>
    <property type="match status" value="1"/>
</dbReference>
<comment type="pathway">
    <text evidence="1">Metabolic intermediate metabolism; propanoyl-CoA degradation; succinyl-CoA from propanoyl-CoA: step 1/3.</text>
</comment>
<evidence type="ECO:0000259" key="8">
    <source>
        <dbReference type="PROSITE" id="PS50980"/>
    </source>
</evidence>
<evidence type="ECO:0000313" key="10">
    <source>
        <dbReference type="EMBL" id="KXS13913.1"/>
    </source>
</evidence>
<feature type="domain" description="CoA carboxyltransferase C-terminal" evidence="9">
    <location>
        <begin position="323"/>
        <end position="581"/>
    </location>
</feature>
<gene>
    <name evidence="10" type="ORF">M427DRAFT_71010</name>
</gene>
<comment type="catalytic activity">
    <reaction evidence="6">
        <text>butanoyl-CoA + hydrogencarbonate + ATP = (2S)-ethylmalonyl-CoA + ADP + phosphate + H(+)</text>
        <dbReference type="Rhea" id="RHEA:59520"/>
        <dbReference type="ChEBI" id="CHEBI:15378"/>
        <dbReference type="ChEBI" id="CHEBI:17544"/>
        <dbReference type="ChEBI" id="CHEBI:30616"/>
        <dbReference type="ChEBI" id="CHEBI:43474"/>
        <dbReference type="ChEBI" id="CHEBI:57371"/>
        <dbReference type="ChEBI" id="CHEBI:60909"/>
        <dbReference type="ChEBI" id="CHEBI:456216"/>
    </reaction>
    <physiologicalReaction direction="left-to-right" evidence="6">
        <dbReference type="Rhea" id="RHEA:59521"/>
    </physiologicalReaction>
</comment>
<sequence length="587" mass="64539">MSNPRDPTSKIDFENLHPFEAARSESASQRVDAIAAHLDPKINPWAHEIATLDNRRQLVRTMFETEHGVKRQRVNGKLTVRERIAALIDEGSWREWGGAAAKTRYDSEGNLEWHQRANNVVGRATVQERPVVVSADDFTIRGGHADGAIHRKTQYAEQMAREFRIPMIRLVDGASGGGSAVAMTQGEVMGIPAMTRYGLYHSFKMLDEVPVCSVSMGPAVGGGAIRMSNSHFSVMAKDVGQLFVSGPPIVLQGTHEVVTKAQLGGAQVQARVGGVDNVGENEVEALNLVKRFLSYLPTNRWELPPVISDPALIQGPADSHKVLSVIPRDRAKPYNPRDYLHEIFDHGSVFEWGPEWGREHGCWLARIGGKPVAVIASDPRYNAGALGYQGCSKLSRFLGIASTFHLPLVSFVDCPGFAVGTKSEKDGTLRAATRLGMILYDIRVPFFTVLIRKVYGMAGAILATRGEGNVEMEADSGADVRVAWPSIESGGVPAEGGIEASFKRQLEAVPEGPEREALRAEFNARIRRLQNPVKMAESFGIEDMISPHETRDYLIEWVDLVWKWKLPDLVRRDAPIRPGAKAMYSPG</sequence>
<proteinExistence type="predicted"/>
<dbReference type="InterPro" id="IPR029045">
    <property type="entry name" value="ClpP/crotonase-like_dom_sf"/>
</dbReference>
<dbReference type="SUPFAM" id="SSF52096">
    <property type="entry name" value="ClpP/crotonase"/>
    <property type="match status" value="2"/>
</dbReference>
<dbReference type="EC" id="6.4.1.3" evidence="2"/>
<dbReference type="EMBL" id="KQ965773">
    <property type="protein sequence ID" value="KXS13913.1"/>
    <property type="molecule type" value="Genomic_DNA"/>
</dbReference>
<evidence type="ECO:0000256" key="4">
    <source>
        <dbReference type="ARBA" id="ARBA00041138"/>
    </source>
</evidence>
<dbReference type="OMA" id="HFIMVAD"/>
<dbReference type="UniPathway" id="UPA00363">
    <property type="reaction ID" value="UER00861"/>
</dbReference>